<dbReference type="EMBL" id="BPLQ01001361">
    <property type="protein sequence ID" value="GIX81099.1"/>
    <property type="molecule type" value="Genomic_DNA"/>
</dbReference>
<name>A0AAV4N8J7_9ARAC</name>
<keyword evidence="2" id="KW-1185">Reference proteome</keyword>
<accession>A0AAV4N8J7</accession>
<reference evidence="1 2" key="1">
    <citation type="submission" date="2021-06" db="EMBL/GenBank/DDBJ databases">
        <title>Caerostris darwini draft genome.</title>
        <authorList>
            <person name="Kono N."/>
            <person name="Arakawa K."/>
        </authorList>
    </citation>
    <scope>NUCLEOTIDE SEQUENCE [LARGE SCALE GENOMIC DNA]</scope>
</reference>
<evidence type="ECO:0000313" key="1">
    <source>
        <dbReference type="EMBL" id="GIX81099.1"/>
    </source>
</evidence>
<proteinExistence type="predicted"/>
<dbReference type="AlphaFoldDB" id="A0AAV4N8J7"/>
<organism evidence="1 2">
    <name type="scientific">Caerostris darwini</name>
    <dbReference type="NCBI Taxonomy" id="1538125"/>
    <lineage>
        <taxon>Eukaryota</taxon>
        <taxon>Metazoa</taxon>
        <taxon>Ecdysozoa</taxon>
        <taxon>Arthropoda</taxon>
        <taxon>Chelicerata</taxon>
        <taxon>Arachnida</taxon>
        <taxon>Araneae</taxon>
        <taxon>Araneomorphae</taxon>
        <taxon>Entelegynae</taxon>
        <taxon>Araneoidea</taxon>
        <taxon>Araneidae</taxon>
        <taxon>Caerostris</taxon>
    </lineage>
</organism>
<comment type="caution">
    <text evidence="1">The sequence shown here is derived from an EMBL/GenBank/DDBJ whole genome shotgun (WGS) entry which is preliminary data.</text>
</comment>
<evidence type="ECO:0000313" key="2">
    <source>
        <dbReference type="Proteomes" id="UP001054837"/>
    </source>
</evidence>
<sequence length="154" mass="17243">MRTEFRINALSLVNLITKQSIKMAQLEGRMCEKTEANKPKVGQLTFSKMVQSNPNSAITPVAKATKTVKPKLKPKVQHLAVIRPIEESNDSKNTRAFIQKNLDITNAKIGVKKVSPIKNGGILIETMEMRTLVSFLRKWTTVLRSDKGLQSLNL</sequence>
<protein>
    <submittedName>
        <fullName evidence="1">Uncharacterized protein</fullName>
    </submittedName>
</protein>
<gene>
    <name evidence="1" type="ORF">CDAR_410571</name>
</gene>
<dbReference type="Proteomes" id="UP001054837">
    <property type="component" value="Unassembled WGS sequence"/>
</dbReference>